<gene>
    <name evidence="1" type="ORF">PsorP6_015595</name>
</gene>
<keyword evidence="2" id="KW-1185">Reference proteome</keyword>
<sequence>MSTDVVLKNPPCFRSSLMWGIGIGALIGAHRYRHLKSIRKACDGAILTFGLVAIGSWLLCATSYRARAHQTRAFMEMMNNPERTAEANQFLRSRVTTQASENNDENE</sequence>
<evidence type="ECO:0000313" key="2">
    <source>
        <dbReference type="Proteomes" id="UP001163321"/>
    </source>
</evidence>
<comment type="caution">
    <text evidence="1">The sequence shown here is derived from an EMBL/GenBank/DDBJ whole genome shotgun (WGS) entry which is preliminary data.</text>
</comment>
<protein>
    <submittedName>
        <fullName evidence="1">Uncharacterized protein</fullName>
    </submittedName>
</protein>
<evidence type="ECO:0000313" key="1">
    <source>
        <dbReference type="EMBL" id="KAI9920046.1"/>
    </source>
</evidence>
<organism evidence="1 2">
    <name type="scientific">Peronosclerospora sorghi</name>
    <dbReference type="NCBI Taxonomy" id="230839"/>
    <lineage>
        <taxon>Eukaryota</taxon>
        <taxon>Sar</taxon>
        <taxon>Stramenopiles</taxon>
        <taxon>Oomycota</taxon>
        <taxon>Peronosporomycetes</taxon>
        <taxon>Peronosporales</taxon>
        <taxon>Peronosporaceae</taxon>
        <taxon>Peronosclerospora</taxon>
    </lineage>
</organism>
<dbReference type="Proteomes" id="UP001163321">
    <property type="component" value="Chromosome 10"/>
</dbReference>
<reference evidence="1 2" key="1">
    <citation type="journal article" date="2022" name="bioRxiv">
        <title>The genome of the oomycete Peronosclerospora sorghi, a cosmopolitan pathogen of maize and sorghum, is inflated with dispersed pseudogenes.</title>
        <authorList>
            <person name="Fletcher K."/>
            <person name="Martin F."/>
            <person name="Isakeit T."/>
            <person name="Cavanaugh K."/>
            <person name="Magill C."/>
            <person name="Michelmore R."/>
        </authorList>
    </citation>
    <scope>NUCLEOTIDE SEQUENCE [LARGE SCALE GENOMIC DNA]</scope>
    <source>
        <strain evidence="1">P6</strain>
    </source>
</reference>
<name>A0ACC0WQL8_9STRA</name>
<dbReference type="EMBL" id="CM047589">
    <property type="protein sequence ID" value="KAI9920046.1"/>
    <property type="molecule type" value="Genomic_DNA"/>
</dbReference>
<accession>A0ACC0WQL8</accession>
<proteinExistence type="predicted"/>